<keyword evidence="3" id="KW-1185">Reference proteome</keyword>
<dbReference type="GO" id="GO:0016491">
    <property type="term" value="F:oxidoreductase activity"/>
    <property type="evidence" value="ECO:0007669"/>
    <property type="project" value="InterPro"/>
</dbReference>
<dbReference type="GeneID" id="74946553"/>
<evidence type="ECO:0000259" key="1">
    <source>
        <dbReference type="Pfam" id="PF04945"/>
    </source>
</evidence>
<evidence type="ECO:0000313" key="2">
    <source>
        <dbReference type="EMBL" id="AIC15527.1"/>
    </source>
</evidence>
<dbReference type="Gene3D" id="1.10.620.20">
    <property type="entry name" value="Ribonucleotide Reductase, subunit A"/>
    <property type="match status" value="1"/>
</dbReference>
<dbReference type="Proteomes" id="UP000027093">
    <property type="component" value="Chromosome"/>
</dbReference>
<dbReference type="HOGENOM" id="CLU_185152_1_1_2"/>
<dbReference type="RefSeq" id="WP_075054515.1">
    <property type="nucleotide sequence ID" value="NZ_CP007536.1"/>
</dbReference>
<dbReference type="STRING" id="926571.NVIE_012920"/>
<proteinExistence type="predicted"/>
<dbReference type="InterPro" id="IPR007029">
    <property type="entry name" value="YHS_dom"/>
</dbReference>
<dbReference type="InterPro" id="IPR012348">
    <property type="entry name" value="RNR-like"/>
</dbReference>
<dbReference type="EMBL" id="CP007536">
    <property type="protein sequence ID" value="AIC15527.1"/>
    <property type="molecule type" value="Genomic_DNA"/>
</dbReference>
<dbReference type="SUPFAM" id="SSF47240">
    <property type="entry name" value="Ferritin-like"/>
    <property type="match status" value="1"/>
</dbReference>
<protein>
    <submittedName>
        <fullName evidence="2">YHS domain-containing protein</fullName>
    </submittedName>
</protein>
<reference evidence="2 3" key="1">
    <citation type="journal article" date="2014" name="Int. J. Syst. Evol. Microbiol.">
        <title>Nitrososphaera viennensis gen. nov., sp. nov., an aerobic and mesophilic, ammonia-oxidizing archaeon from soil and a member of the archaeal phylum Thaumarchaeota.</title>
        <authorList>
            <person name="Stieglmeier M."/>
            <person name="Klingl A."/>
            <person name="Alves R.J."/>
            <person name="Rittmann S.K."/>
            <person name="Melcher M."/>
            <person name="Leisch N."/>
            <person name="Schleper C."/>
        </authorList>
    </citation>
    <scope>NUCLEOTIDE SEQUENCE [LARGE SCALE GENOMIC DNA]</scope>
    <source>
        <strain evidence="2">EN76</strain>
    </source>
</reference>
<dbReference type="KEGG" id="nvn:NVIE_012920"/>
<dbReference type="Pfam" id="PF04945">
    <property type="entry name" value="YHS"/>
    <property type="match status" value="1"/>
</dbReference>
<dbReference type="OrthoDB" id="37898at2157"/>
<gene>
    <name evidence="2" type="ORF">NVIE_012920</name>
</gene>
<organism evidence="2 3">
    <name type="scientific">Nitrososphaera viennensis EN76</name>
    <dbReference type="NCBI Taxonomy" id="926571"/>
    <lineage>
        <taxon>Archaea</taxon>
        <taxon>Nitrososphaerota</taxon>
        <taxon>Nitrososphaeria</taxon>
        <taxon>Nitrososphaerales</taxon>
        <taxon>Nitrososphaeraceae</taxon>
        <taxon>Nitrososphaera</taxon>
    </lineage>
</organism>
<sequence>MFKDPVCKMMVDERTAEHISEAGGKKVYLCSAACKSQFDANPKKFGY</sequence>
<feature type="domain" description="YHS" evidence="1">
    <location>
        <begin position="3"/>
        <end position="45"/>
    </location>
</feature>
<dbReference type="AlphaFoldDB" id="A0A060HQT5"/>
<accession>A0A060HQT5</accession>
<name>A0A060HQT5_9ARCH</name>
<evidence type="ECO:0000313" key="3">
    <source>
        <dbReference type="Proteomes" id="UP000027093"/>
    </source>
</evidence>
<dbReference type="InterPro" id="IPR009078">
    <property type="entry name" value="Ferritin-like_SF"/>
</dbReference>